<comment type="similarity">
    <text evidence="1">Belongs to the pseudouridine synthase TruD family.</text>
</comment>
<dbReference type="NCBIfam" id="TIGR00094">
    <property type="entry name" value="tRNA_TruD_broad"/>
    <property type="match status" value="1"/>
</dbReference>
<dbReference type="STRING" id="50376.A0A517LQ80"/>
<dbReference type="InterPro" id="IPR001656">
    <property type="entry name" value="PsdUridine_synth_TruD"/>
</dbReference>
<dbReference type="OrthoDB" id="447290at2759"/>
<dbReference type="InterPro" id="IPR020103">
    <property type="entry name" value="PsdUridine_synth_cat_dom_sf"/>
</dbReference>
<proteinExistence type="inferred from homology"/>
<keyword evidence="6" id="KW-1185">Reference proteome</keyword>
<protein>
    <recommendedName>
        <fullName evidence="4">TRUD domain-containing protein</fullName>
    </recommendedName>
</protein>
<name>A0A517LQ80_9PEZI</name>
<dbReference type="Proteomes" id="UP000316270">
    <property type="component" value="Chromosome 18"/>
</dbReference>
<feature type="region of interest" description="Disordered" evidence="3">
    <location>
        <begin position="684"/>
        <end position="728"/>
    </location>
</feature>
<dbReference type="InterPro" id="IPR011760">
    <property type="entry name" value="PsdUridine_synth_TruD_insert"/>
</dbReference>
<dbReference type="Gene3D" id="3.30.2350.20">
    <property type="entry name" value="TruD, catalytic domain"/>
    <property type="match status" value="2"/>
</dbReference>
<feature type="compositionally biased region" description="Basic and acidic residues" evidence="3">
    <location>
        <begin position="705"/>
        <end position="728"/>
    </location>
</feature>
<dbReference type="PANTHER" id="PTHR13326:SF21">
    <property type="entry name" value="PSEUDOURIDYLATE SYNTHASE PUS7L"/>
    <property type="match status" value="1"/>
</dbReference>
<dbReference type="GO" id="GO:0005634">
    <property type="term" value="C:nucleus"/>
    <property type="evidence" value="ECO:0007669"/>
    <property type="project" value="TreeGrafter"/>
</dbReference>
<reference evidence="5 6" key="1">
    <citation type="submission" date="2019-07" db="EMBL/GenBank/DDBJ databases">
        <title>Finished genome of Venturia effusa.</title>
        <authorList>
            <person name="Young C.A."/>
            <person name="Cox M.P."/>
            <person name="Ganley A.R.D."/>
            <person name="David W.J."/>
        </authorList>
    </citation>
    <scope>NUCLEOTIDE SEQUENCE [LARGE SCALE GENOMIC DNA]</scope>
    <source>
        <strain evidence="6">albino</strain>
    </source>
</reference>
<dbReference type="SUPFAM" id="SSF55120">
    <property type="entry name" value="Pseudouridine synthase"/>
    <property type="match status" value="1"/>
</dbReference>
<dbReference type="Pfam" id="PF23943">
    <property type="entry name" value="PUS7L_N"/>
    <property type="match status" value="1"/>
</dbReference>
<dbReference type="EMBL" id="CP042202">
    <property type="protein sequence ID" value="QDS77808.1"/>
    <property type="molecule type" value="Genomic_DNA"/>
</dbReference>
<dbReference type="PANTHER" id="PTHR13326">
    <property type="entry name" value="TRNA PSEUDOURIDINE SYNTHASE D"/>
    <property type="match status" value="1"/>
</dbReference>
<dbReference type="FunFam" id="3.30.2350.20:FF:000009">
    <property type="entry name" value="Pseudouridine synthase TruD/Pus7, putative"/>
    <property type="match status" value="1"/>
</dbReference>
<feature type="domain" description="TRUD" evidence="4">
    <location>
        <begin position="388"/>
        <end position="654"/>
    </location>
</feature>
<dbReference type="Pfam" id="PF01142">
    <property type="entry name" value="TruD"/>
    <property type="match status" value="1"/>
</dbReference>
<evidence type="ECO:0000256" key="2">
    <source>
        <dbReference type="ARBA" id="ARBA00023235"/>
    </source>
</evidence>
<dbReference type="PIRSF" id="PIRSF037016">
    <property type="entry name" value="Pseudouridin_synth_euk_prd"/>
    <property type="match status" value="1"/>
</dbReference>
<keyword evidence="2" id="KW-0413">Isomerase</keyword>
<gene>
    <name evidence="5" type="ORF">FKW77_005799</name>
</gene>
<evidence type="ECO:0000259" key="4">
    <source>
        <dbReference type="PROSITE" id="PS50984"/>
    </source>
</evidence>
<feature type="compositionally biased region" description="Basic and acidic residues" evidence="3">
    <location>
        <begin position="7"/>
        <end position="38"/>
    </location>
</feature>
<dbReference type="AlphaFoldDB" id="A0A517LQ80"/>
<evidence type="ECO:0000256" key="1">
    <source>
        <dbReference type="ARBA" id="ARBA00007953"/>
    </source>
</evidence>
<dbReference type="InterPro" id="IPR042214">
    <property type="entry name" value="TruD_catalytic"/>
</dbReference>
<feature type="region of interest" description="Disordered" evidence="3">
    <location>
        <begin position="1"/>
        <end position="38"/>
    </location>
</feature>
<dbReference type="GO" id="GO:0001522">
    <property type="term" value="P:pseudouridine synthesis"/>
    <property type="evidence" value="ECO:0007669"/>
    <property type="project" value="InterPro"/>
</dbReference>
<evidence type="ECO:0000313" key="6">
    <source>
        <dbReference type="Proteomes" id="UP000316270"/>
    </source>
</evidence>
<dbReference type="InterPro" id="IPR056963">
    <property type="entry name" value="PUS7L_N"/>
</dbReference>
<dbReference type="PROSITE" id="PS50984">
    <property type="entry name" value="TRUD"/>
    <property type="match status" value="1"/>
</dbReference>
<dbReference type="CDD" id="cd02576">
    <property type="entry name" value="PseudoU_synth_ScPUS7"/>
    <property type="match status" value="1"/>
</dbReference>
<feature type="region of interest" description="Disordered" evidence="3">
    <location>
        <begin position="116"/>
        <end position="143"/>
    </location>
</feature>
<accession>A0A517LQ80</accession>
<evidence type="ECO:0000313" key="5">
    <source>
        <dbReference type="EMBL" id="QDS77808.1"/>
    </source>
</evidence>
<dbReference type="GO" id="GO:0009982">
    <property type="term" value="F:pseudouridine synthase activity"/>
    <property type="evidence" value="ECO:0007669"/>
    <property type="project" value="InterPro"/>
</dbReference>
<evidence type="ECO:0000256" key="3">
    <source>
        <dbReference type="SAM" id="MobiDB-lite"/>
    </source>
</evidence>
<dbReference type="GO" id="GO:0003723">
    <property type="term" value="F:RNA binding"/>
    <property type="evidence" value="ECO:0007669"/>
    <property type="project" value="InterPro"/>
</dbReference>
<organism evidence="5 6">
    <name type="scientific">Venturia effusa</name>
    <dbReference type="NCBI Taxonomy" id="50376"/>
    <lineage>
        <taxon>Eukaryota</taxon>
        <taxon>Fungi</taxon>
        <taxon>Dikarya</taxon>
        <taxon>Ascomycota</taxon>
        <taxon>Pezizomycotina</taxon>
        <taxon>Dothideomycetes</taxon>
        <taxon>Pleosporomycetidae</taxon>
        <taxon>Venturiales</taxon>
        <taxon>Venturiaceae</taxon>
        <taxon>Venturia</taxon>
    </lineage>
</organism>
<sequence>MDSIDVSEGRPSKRVKLEDPADEKPSKRLSKDQKEEEVQLRKELNAGITCYVSPDTPGFSGILKQRFTDFLVNEVLPNGKVLHLKHIPNPMSKADKHAAAQKSRDAKEAAAAAVKEKEDVAASKREEERAAENGGEKQAEFELSEEDRKELVGIFGETVVENILKLYAKIESNPTAKSRDLGTVTSQVFEDKDERTKAHIAVRKIFPNNRFETSTTEKETIIISKAAGFGQQRGGGKWTRNQAGDQKAKGKLAWQELGGEYLHFTLYKENKDTMESIGYMGSVLKTKPKDFGFAGTKDRRGVTVQRASVYRVHADRMAALNKALYNSAIGDFKYEPYGLKLGDLKGNEFTITLRDCHFPNEEGKNLQERVKLAEETVSAAVSQFQKNGYINYYGLQRFGSFANGTDQVGKKLLQEDLKGAVDMILSFHPNTLVDNATTKVSSDDRARAEAIDLWQRTQDGTKAIQIMPRKFSAESNIIRHLNSSHKGQKTSKEDWQGAIGCVPRNLRMMYVHAYQSLVWNMCAGKRIETYGNKVVEGDLVIVGAKNGEEEEMADGIDEDGEVIINPGNDDRAVQDDFERARPLNKAEAESGKWSIFDIVLPLPGYDVEYPKNEVGQFYKEFMGSERGGGLDPHKMWRKWKDISLSGGYRKLMSKVDSEVQFEVRTYTSVEEKLVETDWDRLEASSKPGNATSNITVDNVGNGDAEESKNVKTYLDEQKEDVQRVDSERDIDPEEKKIAVILRFQLGSSQYATMALRELMKAGGVKTYIPAFSGRN</sequence>
<feature type="compositionally biased region" description="Polar residues" evidence="3">
    <location>
        <begin position="686"/>
        <end position="698"/>
    </location>
</feature>